<dbReference type="AlphaFoldDB" id="A0A9P1CWL5"/>
<sequence>MVWSPFILHLQDLDQIPGSSTALELSEPPLAVQPVEDLVPSSMPCSSTESQAEEPGAEAAAAPPETDIGSSLPQSRELQELQAPARRSISETLRAASAEEEPTEGTFEDLLGHLEASLMQVECRHAVALQRAELHLLTLLGGLRDFLTRSLRSQPRHRSMELVGCARASRLRAVLDSLQLSPGRSDDRLVSCRAVCDAVDEVLADFGLQETLRQEQHEKRLALQRALGEKRREEAELHQVQKPTVEDVALGSPRGDHGMLNWMLTFAEALSGKVGIKLSGIWLFAHACHLGL</sequence>
<evidence type="ECO:0000256" key="1">
    <source>
        <dbReference type="SAM" id="MobiDB-lite"/>
    </source>
</evidence>
<evidence type="ECO:0000313" key="4">
    <source>
        <dbReference type="Proteomes" id="UP001152797"/>
    </source>
</evidence>
<dbReference type="EMBL" id="CAMXCT030002702">
    <property type="protein sequence ID" value="CAL4787244.1"/>
    <property type="molecule type" value="Genomic_DNA"/>
</dbReference>
<proteinExistence type="predicted"/>
<evidence type="ECO:0000313" key="2">
    <source>
        <dbReference type="EMBL" id="CAI3999932.1"/>
    </source>
</evidence>
<protein>
    <submittedName>
        <fullName evidence="2">Uncharacterized protein</fullName>
    </submittedName>
</protein>
<organism evidence="2">
    <name type="scientific">Cladocopium goreaui</name>
    <dbReference type="NCBI Taxonomy" id="2562237"/>
    <lineage>
        <taxon>Eukaryota</taxon>
        <taxon>Sar</taxon>
        <taxon>Alveolata</taxon>
        <taxon>Dinophyceae</taxon>
        <taxon>Suessiales</taxon>
        <taxon>Symbiodiniaceae</taxon>
        <taxon>Cladocopium</taxon>
    </lineage>
</organism>
<evidence type="ECO:0000313" key="3">
    <source>
        <dbReference type="EMBL" id="CAL1153307.1"/>
    </source>
</evidence>
<gene>
    <name evidence="2" type="ORF">C1SCF055_LOCUS26089</name>
</gene>
<feature type="region of interest" description="Disordered" evidence="1">
    <location>
        <begin position="38"/>
        <end position="86"/>
    </location>
</feature>
<reference evidence="3" key="2">
    <citation type="submission" date="2024-04" db="EMBL/GenBank/DDBJ databases">
        <authorList>
            <person name="Chen Y."/>
            <person name="Shah S."/>
            <person name="Dougan E. K."/>
            <person name="Thang M."/>
            <person name="Chan C."/>
        </authorList>
    </citation>
    <scope>NUCLEOTIDE SEQUENCE [LARGE SCALE GENOMIC DNA]</scope>
</reference>
<dbReference type="EMBL" id="CAMXCT020002702">
    <property type="protein sequence ID" value="CAL1153307.1"/>
    <property type="molecule type" value="Genomic_DNA"/>
</dbReference>
<comment type="caution">
    <text evidence="2">The sequence shown here is derived from an EMBL/GenBank/DDBJ whole genome shotgun (WGS) entry which is preliminary data.</text>
</comment>
<name>A0A9P1CWL5_9DINO</name>
<keyword evidence="4" id="KW-1185">Reference proteome</keyword>
<dbReference type="Proteomes" id="UP001152797">
    <property type="component" value="Unassembled WGS sequence"/>
</dbReference>
<reference evidence="2" key="1">
    <citation type="submission" date="2022-10" db="EMBL/GenBank/DDBJ databases">
        <authorList>
            <person name="Chen Y."/>
            <person name="Dougan E. K."/>
            <person name="Chan C."/>
            <person name="Rhodes N."/>
            <person name="Thang M."/>
        </authorList>
    </citation>
    <scope>NUCLEOTIDE SEQUENCE</scope>
</reference>
<dbReference type="EMBL" id="CAMXCT010002702">
    <property type="protein sequence ID" value="CAI3999932.1"/>
    <property type="molecule type" value="Genomic_DNA"/>
</dbReference>
<accession>A0A9P1CWL5</accession>